<comment type="caution">
    <text evidence="1">The sequence shown here is derived from an EMBL/GenBank/DDBJ whole genome shotgun (WGS) entry which is preliminary data.</text>
</comment>
<keyword evidence="2" id="KW-1185">Reference proteome</keyword>
<name>A0AAV4YAN0_CAEEX</name>
<dbReference type="EMBL" id="BPLR01001726">
    <property type="protein sequence ID" value="GIZ04378.1"/>
    <property type="molecule type" value="Genomic_DNA"/>
</dbReference>
<protein>
    <submittedName>
        <fullName evidence="1">Uncharacterized protein</fullName>
    </submittedName>
</protein>
<evidence type="ECO:0000313" key="2">
    <source>
        <dbReference type="Proteomes" id="UP001054945"/>
    </source>
</evidence>
<sequence length="173" mass="19494">MIDENLHTGIFQKHVKMQARLMFHGESQASSVLAGQAYVLASGIFQNIRDSIRCQSQAYVLAGIFQNIRDSIRCQSQAYVLAGIFQNIRDSIRCQSQAYVLAGIFQNIRDSIRCQSQAYVLASIFQNSDSISKQCQSQAYVLAGIFHKNIRDSIGAKARLMFWLVYFKTSVIP</sequence>
<proteinExistence type="predicted"/>
<organism evidence="1 2">
    <name type="scientific">Caerostris extrusa</name>
    <name type="common">Bark spider</name>
    <name type="synonym">Caerostris bankana</name>
    <dbReference type="NCBI Taxonomy" id="172846"/>
    <lineage>
        <taxon>Eukaryota</taxon>
        <taxon>Metazoa</taxon>
        <taxon>Ecdysozoa</taxon>
        <taxon>Arthropoda</taxon>
        <taxon>Chelicerata</taxon>
        <taxon>Arachnida</taxon>
        <taxon>Araneae</taxon>
        <taxon>Araneomorphae</taxon>
        <taxon>Entelegynae</taxon>
        <taxon>Araneoidea</taxon>
        <taxon>Araneidae</taxon>
        <taxon>Caerostris</taxon>
    </lineage>
</organism>
<accession>A0AAV4YAN0</accession>
<evidence type="ECO:0000313" key="1">
    <source>
        <dbReference type="EMBL" id="GIZ04378.1"/>
    </source>
</evidence>
<gene>
    <name evidence="1" type="ORF">CEXT_509291</name>
</gene>
<dbReference type="AlphaFoldDB" id="A0AAV4YAN0"/>
<reference evidence="1 2" key="1">
    <citation type="submission" date="2021-06" db="EMBL/GenBank/DDBJ databases">
        <title>Caerostris extrusa draft genome.</title>
        <authorList>
            <person name="Kono N."/>
            <person name="Arakawa K."/>
        </authorList>
    </citation>
    <scope>NUCLEOTIDE SEQUENCE [LARGE SCALE GENOMIC DNA]</scope>
</reference>
<dbReference type="Proteomes" id="UP001054945">
    <property type="component" value="Unassembled WGS sequence"/>
</dbReference>